<feature type="chain" id="PRO_5002337707" description="Circadian oscillating protein COP23" evidence="2">
    <location>
        <begin position="31"/>
        <end position="265"/>
    </location>
</feature>
<evidence type="ECO:0000256" key="1">
    <source>
        <dbReference type="SAM" id="MobiDB-lite"/>
    </source>
</evidence>
<dbReference type="Proteomes" id="UP000032452">
    <property type="component" value="Unassembled WGS sequence"/>
</dbReference>
<organism evidence="3 4">
    <name type="scientific">Aliterella atlantica CENA595</name>
    <dbReference type="NCBI Taxonomy" id="1618023"/>
    <lineage>
        <taxon>Bacteria</taxon>
        <taxon>Bacillati</taxon>
        <taxon>Cyanobacteriota</taxon>
        <taxon>Cyanophyceae</taxon>
        <taxon>Chroococcidiopsidales</taxon>
        <taxon>Aliterellaceae</taxon>
        <taxon>Aliterella</taxon>
    </lineage>
</organism>
<keyword evidence="4" id="KW-1185">Reference proteome</keyword>
<dbReference type="RefSeq" id="WP_045053876.1">
    <property type="nucleotide sequence ID" value="NZ_CAWMDP010000032.1"/>
</dbReference>
<reference evidence="3 4" key="1">
    <citation type="submission" date="2015-02" db="EMBL/GenBank/DDBJ databases">
        <title>Draft genome of a novel marine cyanobacterium (Chroococcales) isolated from South Atlantic Ocean.</title>
        <authorList>
            <person name="Rigonato J."/>
            <person name="Alvarenga D.O."/>
            <person name="Branco L.H."/>
            <person name="Varani A.M."/>
            <person name="Brandini F.P."/>
            <person name="Fiore M.F."/>
        </authorList>
    </citation>
    <scope>NUCLEOTIDE SEQUENCE [LARGE SCALE GENOMIC DNA]</scope>
    <source>
        <strain evidence="3 4">CENA595</strain>
    </source>
</reference>
<name>A0A0D8ZZ16_9CYAN</name>
<sequence>MSLQKFHLQAKGISLAVGMAFLLGQTSAMAAPRNQYDGSNPSDVVVDTEGGTSGSSSSGNGSSNPIYDRNTRFGCQSYNGEYTVMYFPESQPEQAFPWATPASLGGGWNSQRRCNEIARRLELYRPDGLVELTTDVENGYNTICVTTEQVPTCRIVLTVPPGQDPIVTRDRVFENLTVADSGGQTEGVYTYRGGRGNSQVDRLLNVGRSVLGGKKQFSAKSINLRPFLDRADGGTGAKLSNGIPAKKSGATPARNNRKLNPGSFR</sequence>
<protein>
    <recommendedName>
        <fullName evidence="5">Circadian oscillating protein COP23</fullName>
    </recommendedName>
</protein>
<accession>A0A0D8ZZ16</accession>
<proteinExistence type="predicted"/>
<dbReference type="STRING" id="1618023.UH38_06730"/>
<feature type="compositionally biased region" description="Low complexity" evidence="1">
    <location>
        <begin position="54"/>
        <end position="64"/>
    </location>
</feature>
<dbReference type="Pfam" id="PF14218">
    <property type="entry name" value="COP23"/>
    <property type="match status" value="1"/>
</dbReference>
<feature type="region of interest" description="Disordered" evidence="1">
    <location>
        <begin position="233"/>
        <end position="265"/>
    </location>
</feature>
<dbReference type="AlphaFoldDB" id="A0A0D8ZZ16"/>
<feature type="signal peptide" evidence="2">
    <location>
        <begin position="1"/>
        <end position="30"/>
    </location>
</feature>
<dbReference type="EMBL" id="JYON01000005">
    <property type="protein sequence ID" value="KJH72456.1"/>
    <property type="molecule type" value="Genomic_DNA"/>
</dbReference>
<keyword evidence="2" id="KW-0732">Signal</keyword>
<dbReference type="InterPro" id="IPR025478">
    <property type="entry name" value="COP23"/>
</dbReference>
<evidence type="ECO:0000313" key="4">
    <source>
        <dbReference type="Proteomes" id="UP000032452"/>
    </source>
</evidence>
<evidence type="ECO:0008006" key="5">
    <source>
        <dbReference type="Google" id="ProtNLM"/>
    </source>
</evidence>
<comment type="caution">
    <text evidence="3">The sequence shown here is derived from an EMBL/GenBank/DDBJ whole genome shotgun (WGS) entry which is preliminary data.</text>
</comment>
<dbReference type="OrthoDB" id="515781at2"/>
<gene>
    <name evidence="3" type="ORF">UH38_06730</name>
</gene>
<evidence type="ECO:0000256" key="2">
    <source>
        <dbReference type="SAM" id="SignalP"/>
    </source>
</evidence>
<feature type="region of interest" description="Disordered" evidence="1">
    <location>
        <begin position="33"/>
        <end position="68"/>
    </location>
</feature>
<dbReference type="PATRIC" id="fig|1618023.3.peg.2832"/>
<evidence type="ECO:0000313" key="3">
    <source>
        <dbReference type="EMBL" id="KJH72456.1"/>
    </source>
</evidence>